<dbReference type="InterPro" id="IPR056884">
    <property type="entry name" value="NPHP3-like_N"/>
</dbReference>
<evidence type="ECO:0000256" key="2">
    <source>
        <dbReference type="SAM" id="Coils"/>
    </source>
</evidence>
<dbReference type="STRING" id="1237896.T0LK91"/>
<dbReference type="InterPro" id="IPR027417">
    <property type="entry name" value="P-loop_NTPase"/>
</dbReference>
<dbReference type="EMBL" id="AMYD01002566">
    <property type="protein sequence ID" value="EQB48625.1"/>
    <property type="molecule type" value="Genomic_DNA"/>
</dbReference>
<reference evidence="5" key="1">
    <citation type="journal article" date="2013" name="Mol. Plant Microbe Interact.">
        <title>Global aspects of pacC regulation of pathogenicity genes in Colletotrichum gloeosporioides as revealed by transcriptome analysis.</title>
        <authorList>
            <person name="Alkan N."/>
            <person name="Meng X."/>
            <person name="Friedlander G."/>
            <person name="Reuveni E."/>
            <person name="Sukno S."/>
            <person name="Sherman A."/>
            <person name="Thon M."/>
            <person name="Fluhr R."/>
            <person name="Prusky D."/>
        </authorList>
    </citation>
    <scope>NUCLEOTIDE SEQUENCE [LARGE SCALE GENOMIC DNA]</scope>
    <source>
        <strain evidence="5">Cg-14</strain>
    </source>
</reference>
<dbReference type="PANTHER" id="PTHR10039">
    <property type="entry name" value="AMELOGENIN"/>
    <property type="match status" value="1"/>
</dbReference>
<proteinExistence type="predicted"/>
<dbReference type="Pfam" id="PF24883">
    <property type="entry name" value="NPHP3_N"/>
    <property type="match status" value="1"/>
</dbReference>
<feature type="coiled-coil region" evidence="2">
    <location>
        <begin position="132"/>
        <end position="159"/>
    </location>
</feature>
<dbReference type="Proteomes" id="UP000015530">
    <property type="component" value="Unassembled WGS sequence"/>
</dbReference>
<organism evidence="4 5">
    <name type="scientific">Colletotrichum gloeosporioides (strain Cg-14)</name>
    <name type="common">Anthracnose fungus</name>
    <name type="synonym">Glomerella cingulata</name>
    <dbReference type="NCBI Taxonomy" id="1237896"/>
    <lineage>
        <taxon>Eukaryota</taxon>
        <taxon>Fungi</taxon>
        <taxon>Dikarya</taxon>
        <taxon>Ascomycota</taxon>
        <taxon>Pezizomycotina</taxon>
        <taxon>Sordariomycetes</taxon>
        <taxon>Hypocreomycetidae</taxon>
        <taxon>Glomerellales</taxon>
        <taxon>Glomerellaceae</taxon>
        <taxon>Colletotrichum</taxon>
        <taxon>Colletotrichum gloeosporioides species complex</taxon>
    </lineage>
</organism>
<keyword evidence="2" id="KW-0175">Coiled coil</keyword>
<dbReference type="AlphaFoldDB" id="T0LK91"/>
<evidence type="ECO:0000256" key="1">
    <source>
        <dbReference type="ARBA" id="ARBA00022737"/>
    </source>
</evidence>
<dbReference type="Gene3D" id="3.40.50.300">
    <property type="entry name" value="P-loop containing nucleotide triphosphate hydrolases"/>
    <property type="match status" value="1"/>
</dbReference>
<feature type="domain" description="Nephrocystin 3-like N-terminal" evidence="3">
    <location>
        <begin position="199"/>
        <end position="351"/>
    </location>
</feature>
<dbReference type="PANTHER" id="PTHR10039:SF15">
    <property type="entry name" value="NACHT DOMAIN-CONTAINING PROTEIN"/>
    <property type="match status" value="1"/>
</dbReference>
<keyword evidence="1" id="KW-0677">Repeat</keyword>
<evidence type="ECO:0000313" key="4">
    <source>
        <dbReference type="EMBL" id="EQB48625.1"/>
    </source>
</evidence>
<gene>
    <name evidence="4" type="ORF">CGLO_12125</name>
</gene>
<comment type="caution">
    <text evidence="4">The sequence shown here is derived from an EMBL/GenBank/DDBJ whole genome shotgun (WGS) entry which is preliminary data.</text>
</comment>
<dbReference type="HOGENOM" id="CLU_050878_0_0_1"/>
<accession>T0LK91</accession>
<protein>
    <recommendedName>
        <fullName evidence="3">Nephrocystin 3-like N-terminal domain-containing protein</fullName>
    </recommendedName>
</protein>
<name>T0LK91_COLGC</name>
<feature type="coiled-coil region" evidence="2">
    <location>
        <begin position="25"/>
        <end position="52"/>
    </location>
</feature>
<dbReference type="OMA" id="ICACFTR"/>
<sequence>MADPLSVAASIAGVISLADVVFTRLVKYGKAVKNAENDLKELTKDINRLGGSLDSLSRLARALDDGSFHRNFRMDYIDDCSETLEEMKEKLGKIEVDSAKGKLFWPGRSSRLKAWREDISRHQEMISTALSADTLQALLQILSHENRRAEEILSEIRDTRSIVSRVDKESRDSKVQAFFLKCNPQENYEMSLQLRHPRTGLWLINRLPKFQHWLSAPKSNLWLKGIPGAGKTVLAGSIIEAALGKSTDSIATAFFFCDYKEPITQSPETILGVFAYQLALQNDDAYKVLVQYYDELHPKQGLPRSPNVSSLEVLLHNILKMYDHVYFILDGLDECGNMTEDVIDVLLHVSIEADNVSGALLSRDEDVIRDRLSGCYVSIEVAAHKHDIMEYVTAQIQERIRVGKLAPYDPELKAEIIQGLVDGAKGM</sequence>
<dbReference type="SUPFAM" id="SSF52540">
    <property type="entry name" value="P-loop containing nucleoside triphosphate hydrolases"/>
    <property type="match status" value="1"/>
</dbReference>
<dbReference type="OrthoDB" id="194358at2759"/>
<evidence type="ECO:0000259" key="3">
    <source>
        <dbReference type="Pfam" id="PF24883"/>
    </source>
</evidence>
<evidence type="ECO:0000313" key="5">
    <source>
        <dbReference type="Proteomes" id="UP000015530"/>
    </source>
</evidence>